<sequence>MRSFITALQFLTRIHVKEQQDLTVEDFGRSTKFFPLVGLILGIIYMLASWCLIAVFGWANLVTTLLVILPILLTGGLMLDGFMDTVDGVFSGRERERVLEIMKDSRVGSFGVIALACLLLVNWTAMRDVKLVLIMTALFIMPIIGRMAMVMAIAFFPYARKEGMGKIFAEMADKETVVLAAAVTLVFVVPWGQAAIAALVIGMAFAWLMATWLSHKLGGLTGDTYGAIETLTETVVLLVFWVTSWIPGGLHILWR</sequence>
<evidence type="ECO:0000256" key="16">
    <source>
        <dbReference type="ARBA" id="ARBA00032853"/>
    </source>
</evidence>
<evidence type="ECO:0000256" key="19">
    <source>
        <dbReference type="HAMAP-Rule" id="MF_00719"/>
    </source>
</evidence>
<dbReference type="PANTHER" id="PTHR34148:SF1">
    <property type="entry name" value="ADENOSYLCOBINAMIDE-GDP RIBAZOLETRANSFERASE"/>
    <property type="match status" value="1"/>
</dbReference>
<evidence type="ECO:0000256" key="17">
    <source>
        <dbReference type="ARBA" id="ARBA00048623"/>
    </source>
</evidence>
<keyword evidence="11 19" id="KW-0460">Magnesium</keyword>
<proteinExistence type="inferred from homology"/>
<keyword evidence="9 19" id="KW-0808">Transferase</keyword>
<evidence type="ECO:0000256" key="13">
    <source>
        <dbReference type="ARBA" id="ARBA00023136"/>
    </source>
</evidence>
<keyword evidence="12 19" id="KW-1133">Transmembrane helix</keyword>
<dbReference type="GO" id="GO:0009236">
    <property type="term" value="P:cobalamin biosynthetic process"/>
    <property type="evidence" value="ECO:0007669"/>
    <property type="project" value="UniProtKB-UniRule"/>
</dbReference>
<dbReference type="GO" id="GO:0008818">
    <property type="term" value="F:cobalamin 5'-phosphate synthase activity"/>
    <property type="evidence" value="ECO:0007669"/>
    <property type="project" value="UniProtKB-UniRule"/>
</dbReference>
<evidence type="ECO:0000256" key="5">
    <source>
        <dbReference type="ARBA" id="ARBA00013200"/>
    </source>
</evidence>
<feature type="transmembrane region" description="Helical" evidence="19">
    <location>
        <begin position="107"/>
        <end position="125"/>
    </location>
</feature>
<comment type="subcellular location">
    <subcellularLocation>
        <location evidence="2 19">Cell membrane</location>
        <topology evidence="2 19">Multi-pass membrane protein</topology>
    </subcellularLocation>
</comment>
<comment type="similarity">
    <text evidence="4 19">Belongs to the CobS family.</text>
</comment>
<dbReference type="Pfam" id="PF02654">
    <property type="entry name" value="CobS"/>
    <property type="match status" value="1"/>
</dbReference>
<dbReference type="GO" id="GO:0051073">
    <property type="term" value="F:adenosylcobinamide-GDP ribazoletransferase activity"/>
    <property type="evidence" value="ECO:0007669"/>
    <property type="project" value="UniProtKB-UniRule"/>
</dbReference>
<feature type="transmembrane region" description="Helical" evidence="19">
    <location>
        <begin position="65"/>
        <end position="86"/>
    </location>
</feature>
<evidence type="ECO:0000256" key="12">
    <source>
        <dbReference type="ARBA" id="ARBA00022989"/>
    </source>
</evidence>
<evidence type="ECO:0000256" key="1">
    <source>
        <dbReference type="ARBA" id="ARBA00001946"/>
    </source>
</evidence>
<dbReference type="OrthoDB" id="9794626at2"/>
<name>A0A1M6W513_SELRU</name>
<keyword evidence="8 19" id="KW-0169">Cobalamin biosynthesis</keyword>
<gene>
    <name evidence="19" type="primary">cobS</name>
    <name evidence="20" type="ORF">SAMN05216582_12248</name>
</gene>
<feature type="transmembrane region" description="Helical" evidence="19">
    <location>
        <begin position="235"/>
        <end position="254"/>
    </location>
</feature>
<evidence type="ECO:0000256" key="2">
    <source>
        <dbReference type="ARBA" id="ARBA00004651"/>
    </source>
</evidence>
<dbReference type="AlphaFoldDB" id="A0A1M6W513"/>
<protein>
    <recommendedName>
        <fullName evidence="6 19">Adenosylcobinamide-GDP ribazoletransferase</fullName>
        <ecNumber evidence="5 19">2.7.8.26</ecNumber>
    </recommendedName>
    <alternativeName>
        <fullName evidence="16 19">Cobalamin synthase</fullName>
    </alternativeName>
    <alternativeName>
        <fullName evidence="15 19">Cobalamin-5'-phosphate synthase</fullName>
    </alternativeName>
</protein>
<dbReference type="HAMAP" id="MF_00719">
    <property type="entry name" value="CobS"/>
    <property type="match status" value="1"/>
</dbReference>
<feature type="transmembrane region" description="Helical" evidence="19">
    <location>
        <begin position="177"/>
        <end position="210"/>
    </location>
</feature>
<accession>A0A1M6W513</accession>
<keyword evidence="7 19" id="KW-1003">Cell membrane</keyword>
<dbReference type="PANTHER" id="PTHR34148">
    <property type="entry name" value="ADENOSYLCOBINAMIDE-GDP RIBAZOLETRANSFERASE"/>
    <property type="match status" value="1"/>
</dbReference>
<evidence type="ECO:0000256" key="7">
    <source>
        <dbReference type="ARBA" id="ARBA00022475"/>
    </source>
</evidence>
<dbReference type="InterPro" id="IPR003805">
    <property type="entry name" value="CobS"/>
</dbReference>
<dbReference type="UniPathway" id="UPA00148">
    <property type="reaction ID" value="UER00238"/>
</dbReference>
<dbReference type="GO" id="GO:0005886">
    <property type="term" value="C:plasma membrane"/>
    <property type="evidence" value="ECO:0007669"/>
    <property type="project" value="UniProtKB-SubCell"/>
</dbReference>
<evidence type="ECO:0000313" key="20">
    <source>
        <dbReference type="EMBL" id="SHK88565.1"/>
    </source>
</evidence>
<comment type="catalytic activity">
    <reaction evidence="18 19">
        <text>alpha-ribazole 5'-phosphate + adenosylcob(III)inamide-GDP = adenosylcob(III)alamin 5'-phosphate + GMP + H(+)</text>
        <dbReference type="Rhea" id="RHEA:23560"/>
        <dbReference type="ChEBI" id="CHEBI:15378"/>
        <dbReference type="ChEBI" id="CHEBI:57918"/>
        <dbReference type="ChEBI" id="CHEBI:58115"/>
        <dbReference type="ChEBI" id="CHEBI:60487"/>
        <dbReference type="ChEBI" id="CHEBI:60493"/>
        <dbReference type="EC" id="2.7.8.26"/>
    </reaction>
</comment>
<feature type="transmembrane region" description="Helical" evidence="19">
    <location>
        <begin position="131"/>
        <end position="156"/>
    </location>
</feature>
<evidence type="ECO:0000313" key="21">
    <source>
        <dbReference type="Proteomes" id="UP000184263"/>
    </source>
</evidence>
<evidence type="ECO:0000256" key="10">
    <source>
        <dbReference type="ARBA" id="ARBA00022692"/>
    </source>
</evidence>
<comment type="cofactor">
    <cofactor evidence="1 19">
        <name>Mg(2+)</name>
        <dbReference type="ChEBI" id="CHEBI:18420"/>
    </cofactor>
</comment>
<dbReference type="RefSeq" id="WP_073091320.1">
    <property type="nucleotide sequence ID" value="NZ_FRBC01000022.1"/>
</dbReference>
<dbReference type="NCBIfam" id="TIGR00317">
    <property type="entry name" value="cobS"/>
    <property type="match status" value="1"/>
</dbReference>
<keyword evidence="10 19" id="KW-0812">Transmembrane</keyword>
<comment type="pathway">
    <text evidence="3 19">Cofactor biosynthesis; adenosylcobalamin biosynthesis; adenosylcobalamin from cob(II)yrinate a,c-diamide: step 7/7.</text>
</comment>
<evidence type="ECO:0000256" key="8">
    <source>
        <dbReference type="ARBA" id="ARBA00022573"/>
    </source>
</evidence>
<organism evidence="20 21">
    <name type="scientific">Selenomonas ruminantium</name>
    <dbReference type="NCBI Taxonomy" id="971"/>
    <lineage>
        <taxon>Bacteria</taxon>
        <taxon>Bacillati</taxon>
        <taxon>Bacillota</taxon>
        <taxon>Negativicutes</taxon>
        <taxon>Selenomonadales</taxon>
        <taxon>Selenomonadaceae</taxon>
        <taxon>Selenomonas</taxon>
    </lineage>
</organism>
<dbReference type="EMBL" id="FRBC01000022">
    <property type="protein sequence ID" value="SHK88565.1"/>
    <property type="molecule type" value="Genomic_DNA"/>
</dbReference>
<evidence type="ECO:0000256" key="15">
    <source>
        <dbReference type="ARBA" id="ARBA00032605"/>
    </source>
</evidence>
<reference evidence="20 21" key="1">
    <citation type="submission" date="2016-11" db="EMBL/GenBank/DDBJ databases">
        <authorList>
            <person name="Jaros S."/>
            <person name="Januszkiewicz K."/>
            <person name="Wedrychowicz H."/>
        </authorList>
    </citation>
    <scope>NUCLEOTIDE SEQUENCE [LARGE SCALE GENOMIC DNA]</scope>
    <source>
        <strain evidence="20 21">HD4</strain>
    </source>
</reference>
<evidence type="ECO:0000256" key="14">
    <source>
        <dbReference type="ARBA" id="ARBA00025228"/>
    </source>
</evidence>
<evidence type="ECO:0000256" key="6">
    <source>
        <dbReference type="ARBA" id="ARBA00015850"/>
    </source>
</evidence>
<evidence type="ECO:0000256" key="4">
    <source>
        <dbReference type="ARBA" id="ARBA00010561"/>
    </source>
</evidence>
<evidence type="ECO:0000256" key="11">
    <source>
        <dbReference type="ARBA" id="ARBA00022842"/>
    </source>
</evidence>
<dbReference type="Proteomes" id="UP000184263">
    <property type="component" value="Unassembled WGS sequence"/>
</dbReference>
<comment type="catalytic activity">
    <reaction evidence="17 19">
        <text>alpha-ribazole + adenosylcob(III)inamide-GDP = adenosylcob(III)alamin + GMP + H(+)</text>
        <dbReference type="Rhea" id="RHEA:16049"/>
        <dbReference type="ChEBI" id="CHEBI:10329"/>
        <dbReference type="ChEBI" id="CHEBI:15378"/>
        <dbReference type="ChEBI" id="CHEBI:18408"/>
        <dbReference type="ChEBI" id="CHEBI:58115"/>
        <dbReference type="ChEBI" id="CHEBI:60487"/>
        <dbReference type="EC" id="2.7.8.26"/>
    </reaction>
</comment>
<evidence type="ECO:0000256" key="18">
    <source>
        <dbReference type="ARBA" id="ARBA00049504"/>
    </source>
</evidence>
<comment type="function">
    <text evidence="14 19">Joins adenosylcobinamide-GDP and alpha-ribazole to generate adenosylcobalamin (Ado-cobalamin). Also synthesizes adenosylcobalamin 5'-phosphate from adenosylcobinamide-GDP and alpha-ribazole 5'-phosphate.</text>
</comment>
<evidence type="ECO:0000256" key="3">
    <source>
        <dbReference type="ARBA" id="ARBA00004663"/>
    </source>
</evidence>
<evidence type="ECO:0000256" key="9">
    <source>
        <dbReference type="ARBA" id="ARBA00022679"/>
    </source>
</evidence>
<keyword evidence="13 19" id="KW-0472">Membrane</keyword>
<dbReference type="EC" id="2.7.8.26" evidence="5 19"/>
<feature type="transmembrane region" description="Helical" evidence="19">
    <location>
        <begin position="36"/>
        <end position="59"/>
    </location>
</feature>